<feature type="domain" description="Beta-ketoacyl-[acyl-carrier-protein] synthase III N-terminal" evidence="4">
    <location>
        <begin position="92"/>
        <end position="166"/>
    </location>
</feature>
<dbReference type="Pfam" id="PF08541">
    <property type="entry name" value="ACP_syn_III_C"/>
    <property type="match status" value="1"/>
</dbReference>
<dbReference type="PANTHER" id="PTHR34069">
    <property type="entry name" value="3-OXOACYL-[ACYL-CARRIER-PROTEIN] SYNTHASE 3"/>
    <property type="match status" value="1"/>
</dbReference>
<dbReference type="AlphaFoldDB" id="A0A412Z5V4"/>
<sequence length="313" mass="34386">MRERKVKIAGWGNTLSGKKIEFDGQTRYRLDKDETLLMLAVRSARKALERAAMDISDMDCIVCAMATPLQAIPCNAALVHEQLAKGLDIPAMDINTTCTSFISALDVMSCLIEMERYKNVLIISGDTASAALNPRQKESYELFSDGASACVLTRAGEQESSEILYSCQKTWSEGAHDTEIRGGGGMMPAFSMNDENREDFYFDMKGKRILKLSAQNLPGFVEQCLKEAGVKRESIDLVVPHQASRALDVIMPRLGFRKGTYIDRVSQYGNMISASVPYALCEAVEEGRVGKGDLVLLIGTAAGLTANFLLMRI</sequence>
<dbReference type="GO" id="GO:0004315">
    <property type="term" value="F:3-oxoacyl-[acyl-carrier-protein] synthase activity"/>
    <property type="evidence" value="ECO:0007669"/>
    <property type="project" value="InterPro"/>
</dbReference>
<evidence type="ECO:0000313" key="7">
    <source>
        <dbReference type="Proteomes" id="UP000283975"/>
    </source>
</evidence>
<evidence type="ECO:0000256" key="1">
    <source>
        <dbReference type="ARBA" id="ARBA00022679"/>
    </source>
</evidence>
<organism evidence="5 8">
    <name type="scientific">Enterocloster bolteae</name>
    <dbReference type="NCBI Taxonomy" id="208479"/>
    <lineage>
        <taxon>Bacteria</taxon>
        <taxon>Bacillati</taxon>
        <taxon>Bacillota</taxon>
        <taxon>Clostridia</taxon>
        <taxon>Lachnospirales</taxon>
        <taxon>Lachnospiraceae</taxon>
        <taxon>Enterocloster</taxon>
    </lineage>
</organism>
<dbReference type="GO" id="GO:0006633">
    <property type="term" value="P:fatty acid biosynthetic process"/>
    <property type="evidence" value="ECO:0007669"/>
    <property type="project" value="InterPro"/>
</dbReference>
<evidence type="ECO:0000313" key="5">
    <source>
        <dbReference type="EMBL" id="RGV75393.1"/>
    </source>
</evidence>
<comment type="caution">
    <text evidence="5">The sequence shown here is derived from an EMBL/GenBank/DDBJ whole genome shotgun (WGS) entry which is preliminary data.</text>
</comment>
<dbReference type="PANTHER" id="PTHR34069:SF2">
    <property type="entry name" value="BETA-KETOACYL-[ACYL-CARRIER-PROTEIN] SYNTHASE III"/>
    <property type="match status" value="1"/>
</dbReference>
<dbReference type="InterPro" id="IPR013751">
    <property type="entry name" value="ACP_syn_III_N"/>
</dbReference>
<feature type="domain" description="Beta-ketoacyl-[acyl-carrier-protein] synthase III C-terminal" evidence="3">
    <location>
        <begin position="225"/>
        <end position="312"/>
    </location>
</feature>
<reference evidence="7 8" key="1">
    <citation type="submission" date="2018-08" db="EMBL/GenBank/DDBJ databases">
        <title>A genome reference for cultivated species of the human gut microbiota.</title>
        <authorList>
            <person name="Zou Y."/>
            <person name="Xue W."/>
            <person name="Luo G."/>
        </authorList>
    </citation>
    <scope>NUCLEOTIDE SEQUENCE [LARGE SCALE GENOMIC DNA]</scope>
    <source>
        <strain evidence="5 8">AF14-18</strain>
        <strain evidence="6 7">AM35-14</strain>
    </source>
</reference>
<protein>
    <submittedName>
        <fullName evidence="5">3-oxoacyl-ACP synthase</fullName>
    </submittedName>
</protein>
<dbReference type="Gene3D" id="3.40.47.10">
    <property type="match status" value="1"/>
</dbReference>
<dbReference type="Proteomes" id="UP000283975">
    <property type="component" value="Unassembled WGS sequence"/>
</dbReference>
<evidence type="ECO:0000259" key="4">
    <source>
        <dbReference type="Pfam" id="PF08545"/>
    </source>
</evidence>
<evidence type="ECO:0000313" key="6">
    <source>
        <dbReference type="EMBL" id="RHC55285.1"/>
    </source>
</evidence>
<dbReference type="InterPro" id="IPR016039">
    <property type="entry name" value="Thiolase-like"/>
</dbReference>
<dbReference type="SUPFAM" id="SSF53901">
    <property type="entry name" value="Thiolase-like"/>
    <property type="match status" value="1"/>
</dbReference>
<evidence type="ECO:0000256" key="2">
    <source>
        <dbReference type="ARBA" id="ARBA00023315"/>
    </source>
</evidence>
<dbReference type="EMBL" id="QRZM01000005">
    <property type="protein sequence ID" value="RGV75393.1"/>
    <property type="molecule type" value="Genomic_DNA"/>
</dbReference>
<dbReference type="Proteomes" id="UP000284543">
    <property type="component" value="Unassembled WGS sequence"/>
</dbReference>
<evidence type="ECO:0000259" key="3">
    <source>
        <dbReference type="Pfam" id="PF08541"/>
    </source>
</evidence>
<keyword evidence="2" id="KW-0012">Acyltransferase</keyword>
<dbReference type="CDD" id="cd00830">
    <property type="entry name" value="KAS_III"/>
    <property type="match status" value="1"/>
</dbReference>
<accession>A0A412Z5V4</accession>
<keyword evidence="1" id="KW-0808">Transferase</keyword>
<evidence type="ECO:0000313" key="8">
    <source>
        <dbReference type="Proteomes" id="UP000284543"/>
    </source>
</evidence>
<dbReference type="GO" id="GO:0044550">
    <property type="term" value="P:secondary metabolite biosynthetic process"/>
    <property type="evidence" value="ECO:0007669"/>
    <property type="project" value="TreeGrafter"/>
</dbReference>
<dbReference type="RefSeq" id="WP_118018758.1">
    <property type="nucleotide sequence ID" value="NZ_CAUHGS010000004.1"/>
</dbReference>
<dbReference type="EMBL" id="QSHZ01000015">
    <property type="protein sequence ID" value="RHC55285.1"/>
    <property type="molecule type" value="Genomic_DNA"/>
</dbReference>
<dbReference type="Pfam" id="PF08545">
    <property type="entry name" value="ACP_syn_III"/>
    <property type="match status" value="1"/>
</dbReference>
<name>A0A412Z5V4_9FIRM</name>
<gene>
    <name evidence="6" type="ORF">DW839_15310</name>
    <name evidence="5" type="ORF">DWW02_13890</name>
</gene>
<proteinExistence type="predicted"/>
<dbReference type="InterPro" id="IPR013747">
    <property type="entry name" value="ACP_syn_III_C"/>
</dbReference>